<reference evidence="2 3" key="1">
    <citation type="submission" date="2019-02" db="EMBL/GenBank/DDBJ databases">
        <title>Deep-cultivation of Planctomycetes and their phenomic and genomic characterization uncovers novel biology.</title>
        <authorList>
            <person name="Wiegand S."/>
            <person name="Jogler M."/>
            <person name="Boedeker C."/>
            <person name="Pinto D."/>
            <person name="Vollmers J."/>
            <person name="Rivas-Marin E."/>
            <person name="Kohn T."/>
            <person name="Peeters S.H."/>
            <person name="Heuer A."/>
            <person name="Rast P."/>
            <person name="Oberbeckmann S."/>
            <person name="Bunk B."/>
            <person name="Jeske O."/>
            <person name="Meyerdierks A."/>
            <person name="Storesund J.E."/>
            <person name="Kallscheuer N."/>
            <person name="Luecker S."/>
            <person name="Lage O.M."/>
            <person name="Pohl T."/>
            <person name="Merkel B.J."/>
            <person name="Hornburger P."/>
            <person name="Mueller R.-W."/>
            <person name="Bruemmer F."/>
            <person name="Labrenz M."/>
            <person name="Spormann A.M."/>
            <person name="Op Den Camp H."/>
            <person name="Overmann J."/>
            <person name="Amann R."/>
            <person name="Jetten M.S.M."/>
            <person name="Mascher T."/>
            <person name="Medema M.H."/>
            <person name="Devos D.P."/>
            <person name="Kaster A.-K."/>
            <person name="Ovreas L."/>
            <person name="Rohde M."/>
            <person name="Galperin M.Y."/>
            <person name="Jogler C."/>
        </authorList>
    </citation>
    <scope>NUCLEOTIDE SEQUENCE [LARGE SCALE GENOMIC DNA]</scope>
    <source>
        <strain evidence="2 3">CA13</strain>
    </source>
</reference>
<comment type="caution">
    <text evidence="2">The sequence shown here is derived from an EMBL/GenBank/DDBJ whole genome shotgun (WGS) entry which is preliminary data.</text>
</comment>
<evidence type="ECO:0000313" key="2">
    <source>
        <dbReference type="EMBL" id="TWT78827.1"/>
    </source>
</evidence>
<keyword evidence="1" id="KW-0732">Signal</keyword>
<organism evidence="2 3">
    <name type="scientific">Novipirellula herctigrandis</name>
    <dbReference type="NCBI Taxonomy" id="2527986"/>
    <lineage>
        <taxon>Bacteria</taxon>
        <taxon>Pseudomonadati</taxon>
        <taxon>Planctomycetota</taxon>
        <taxon>Planctomycetia</taxon>
        <taxon>Pirellulales</taxon>
        <taxon>Pirellulaceae</taxon>
        <taxon>Novipirellula</taxon>
    </lineage>
</organism>
<dbReference type="PROSITE" id="PS51257">
    <property type="entry name" value="PROKAR_LIPOPROTEIN"/>
    <property type="match status" value="1"/>
</dbReference>
<gene>
    <name evidence="2" type="ORF">CA13_02240</name>
</gene>
<evidence type="ECO:0000256" key="1">
    <source>
        <dbReference type="SAM" id="SignalP"/>
    </source>
</evidence>
<evidence type="ECO:0008006" key="4">
    <source>
        <dbReference type="Google" id="ProtNLM"/>
    </source>
</evidence>
<protein>
    <recommendedName>
        <fullName evidence="4">Secreted protein</fullName>
    </recommendedName>
</protein>
<dbReference type="AlphaFoldDB" id="A0A5C5YWB2"/>
<evidence type="ECO:0000313" key="3">
    <source>
        <dbReference type="Proteomes" id="UP000315010"/>
    </source>
</evidence>
<feature type="chain" id="PRO_5023039568" description="Secreted protein" evidence="1">
    <location>
        <begin position="17"/>
        <end position="67"/>
    </location>
</feature>
<proteinExistence type="predicted"/>
<name>A0A5C5YWB2_9BACT</name>
<sequence precursor="true">MVRNFVLMFLVAGSLAFVGCDSSDPGVVTNSDEIGQYLSDNPDANNTNLDLDETITEVPSDATEASN</sequence>
<dbReference type="Proteomes" id="UP000315010">
    <property type="component" value="Unassembled WGS sequence"/>
</dbReference>
<feature type="signal peptide" evidence="1">
    <location>
        <begin position="1"/>
        <end position="16"/>
    </location>
</feature>
<dbReference type="RefSeq" id="WP_146393930.1">
    <property type="nucleotide sequence ID" value="NZ_SJPJ01000001.1"/>
</dbReference>
<accession>A0A5C5YWB2</accession>
<keyword evidence="3" id="KW-1185">Reference proteome</keyword>
<dbReference type="EMBL" id="SJPJ01000001">
    <property type="protein sequence ID" value="TWT78827.1"/>
    <property type="molecule type" value="Genomic_DNA"/>
</dbReference>
<dbReference type="OrthoDB" id="285115at2"/>